<dbReference type="Proteomes" id="UP001176471">
    <property type="component" value="Unassembled WGS sequence"/>
</dbReference>
<accession>A0ABT8ZUG3</accession>
<dbReference type="EMBL" id="JAUQOM010000015">
    <property type="protein sequence ID" value="MDO7837101.1"/>
    <property type="molecule type" value="Genomic_DNA"/>
</dbReference>
<keyword evidence="2" id="KW-1185">Reference proteome</keyword>
<protein>
    <submittedName>
        <fullName evidence="1">Uncharacterized protein</fullName>
    </submittedName>
</protein>
<evidence type="ECO:0000313" key="2">
    <source>
        <dbReference type="Proteomes" id="UP001176471"/>
    </source>
</evidence>
<gene>
    <name evidence="1" type="ORF">Q4610_18820</name>
</gene>
<comment type="caution">
    <text evidence="1">The sequence shown here is derived from an EMBL/GenBank/DDBJ whole genome shotgun (WGS) entry which is preliminary data.</text>
</comment>
<organism evidence="1 2">
    <name type="scientific">Sphingobium cyanobacteriorum</name>
    <dbReference type="NCBI Taxonomy" id="3063954"/>
    <lineage>
        <taxon>Bacteria</taxon>
        <taxon>Pseudomonadati</taxon>
        <taxon>Pseudomonadota</taxon>
        <taxon>Alphaproteobacteria</taxon>
        <taxon>Sphingomonadales</taxon>
        <taxon>Sphingomonadaceae</taxon>
        <taxon>Sphingobium</taxon>
    </lineage>
</organism>
<dbReference type="RefSeq" id="WP_304537408.1">
    <property type="nucleotide sequence ID" value="NZ_JAUQOM010000015.1"/>
</dbReference>
<proteinExistence type="predicted"/>
<name>A0ABT8ZUG3_9SPHN</name>
<reference evidence="1" key="1">
    <citation type="submission" date="2023-07" db="EMBL/GenBank/DDBJ databases">
        <title>Bacterial whole genome sequence for Sphingobium sp. HBC34.</title>
        <authorList>
            <person name="Le V."/>
            <person name="Ko S.-R."/>
            <person name="Ahn C.-Y."/>
            <person name="Oh H.-M."/>
        </authorList>
    </citation>
    <scope>NUCLEOTIDE SEQUENCE</scope>
    <source>
        <strain evidence="1">HBC34</strain>
    </source>
</reference>
<evidence type="ECO:0000313" key="1">
    <source>
        <dbReference type="EMBL" id="MDO7837101.1"/>
    </source>
</evidence>
<sequence>MNHTPAALARGWVVTDWLPPSFLQASHFVQPVPRAATPPFVYPSSPEGRVSALVPLRVKAILVEAVKEMEKAKGTGRFVAAYQKFMGLIADHQGVITPFHPALARFMAG</sequence>